<comment type="caution">
    <text evidence="8">The sequence shown here is derived from an EMBL/GenBank/DDBJ whole genome shotgun (WGS) entry which is preliminary data.</text>
</comment>
<evidence type="ECO:0000259" key="7">
    <source>
        <dbReference type="PROSITE" id="PS50863"/>
    </source>
</evidence>
<reference evidence="8" key="1">
    <citation type="submission" date="2023-12" db="EMBL/GenBank/DDBJ databases">
        <title>Genome assembly of Anisodus tanguticus.</title>
        <authorList>
            <person name="Wang Y.-J."/>
        </authorList>
    </citation>
    <scope>NUCLEOTIDE SEQUENCE</scope>
    <source>
        <strain evidence="8">KB-2021</strain>
        <tissue evidence="8">Leaf</tissue>
    </source>
</reference>
<feature type="compositionally biased region" description="Acidic residues" evidence="6">
    <location>
        <begin position="189"/>
        <end position="201"/>
    </location>
</feature>
<dbReference type="InterPro" id="IPR015300">
    <property type="entry name" value="DNA-bd_pseudobarrel_sf"/>
</dbReference>
<dbReference type="GO" id="GO:0003677">
    <property type="term" value="F:DNA binding"/>
    <property type="evidence" value="ECO:0007669"/>
    <property type="project" value="UniProtKB-KW"/>
</dbReference>
<keyword evidence="4" id="KW-0804">Transcription</keyword>
<accession>A0AAE1UX24</accession>
<evidence type="ECO:0000256" key="5">
    <source>
        <dbReference type="ARBA" id="ARBA00023242"/>
    </source>
</evidence>
<feature type="domain" description="TF-B3" evidence="7">
    <location>
        <begin position="17"/>
        <end position="95"/>
    </location>
</feature>
<dbReference type="EMBL" id="JAVYJV010000023">
    <property type="protein sequence ID" value="KAK4340285.1"/>
    <property type="molecule type" value="Genomic_DNA"/>
</dbReference>
<dbReference type="SUPFAM" id="SSF101936">
    <property type="entry name" value="DNA-binding pseudobarrel domain"/>
    <property type="match status" value="2"/>
</dbReference>
<keyword evidence="5" id="KW-0539">Nucleus</keyword>
<name>A0AAE1UX24_9SOLA</name>
<dbReference type="Proteomes" id="UP001291623">
    <property type="component" value="Unassembled WGS sequence"/>
</dbReference>
<organism evidence="8 9">
    <name type="scientific">Anisodus tanguticus</name>
    <dbReference type="NCBI Taxonomy" id="243964"/>
    <lineage>
        <taxon>Eukaryota</taxon>
        <taxon>Viridiplantae</taxon>
        <taxon>Streptophyta</taxon>
        <taxon>Embryophyta</taxon>
        <taxon>Tracheophyta</taxon>
        <taxon>Spermatophyta</taxon>
        <taxon>Magnoliopsida</taxon>
        <taxon>eudicotyledons</taxon>
        <taxon>Gunneridae</taxon>
        <taxon>Pentapetalae</taxon>
        <taxon>asterids</taxon>
        <taxon>lamiids</taxon>
        <taxon>Solanales</taxon>
        <taxon>Solanaceae</taxon>
        <taxon>Solanoideae</taxon>
        <taxon>Hyoscyameae</taxon>
        <taxon>Anisodus</taxon>
    </lineage>
</organism>
<evidence type="ECO:0000256" key="2">
    <source>
        <dbReference type="ARBA" id="ARBA00023015"/>
    </source>
</evidence>
<keyword evidence="9" id="KW-1185">Reference proteome</keyword>
<protein>
    <recommendedName>
        <fullName evidence="7">TF-B3 domain-containing protein</fullName>
    </recommendedName>
</protein>
<evidence type="ECO:0000313" key="8">
    <source>
        <dbReference type="EMBL" id="KAK4340285.1"/>
    </source>
</evidence>
<dbReference type="AlphaFoldDB" id="A0AAE1UX24"/>
<feature type="compositionally biased region" description="Basic and acidic residues" evidence="6">
    <location>
        <begin position="161"/>
        <end position="178"/>
    </location>
</feature>
<dbReference type="CDD" id="cd10017">
    <property type="entry name" value="B3_DNA"/>
    <property type="match status" value="1"/>
</dbReference>
<dbReference type="Pfam" id="PF02362">
    <property type="entry name" value="B3"/>
    <property type="match status" value="2"/>
</dbReference>
<dbReference type="InterPro" id="IPR050655">
    <property type="entry name" value="Plant_B3_domain"/>
</dbReference>
<feature type="compositionally biased region" description="Acidic residues" evidence="6">
    <location>
        <begin position="141"/>
        <end position="160"/>
    </location>
</feature>
<dbReference type="PANTHER" id="PTHR31920:SF135">
    <property type="entry name" value="B3 DOMAIN-CONTAINING PROTEIN OS03G0621600-RELATED"/>
    <property type="match status" value="1"/>
</dbReference>
<dbReference type="InterPro" id="IPR003340">
    <property type="entry name" value="B3_DNA-bd"/>
</dbReference>
<evidence type="ECO:0000256" key="1">
    <source>
        <dbReference type="ARBA" id="ARBA00004123"/>
    </source>
</evidence>
<dbReference type="Gene3D" id="2.40.330.10">
    <property type="entry name" value="DNA-binding pseudobarrel domain"/>
    <property type="match status" value="2"/>
</dbReference>
<evidence type="ECO:0000313" key="9">
    <source>
        <dbReference type="Proteomes" id="UP001291623"/>
    </source>
</evidence>
<gene>
    <name evidence="8" type="ORF">RND71_041747</name>
</gene>
<evidence type="ECO:0000256" key="3">
    <source>
        <dbReference type="ARBA" id="ARBA00023125"/>
    </source>
</evidence>
<dbReference type="SMART" id="SM01019">
    <property type="entry name" value="B3"/>
    <property type="match status" value="2"/>
</dbReference>
<evidence type="ECO:0000256" key="4">
    <source>
        <dbReference type="ARBA" id="ARBA00023163"/>
    </source>
</evidence>
<dbReference type="GO" id="GO:0005634">
    <property type="term" value="C:nucleus"/>
    <property type="evidence" value="ECO:0007669"/>
    <property type="project" value="UniProtKB-SubCell"/>
</dbReference>
<comment type="subcellular location">
    <subcellularLocation>
        <location evidence="1">Nucleus</location>
    </subcellularLocation>
</comment>
<dbReference type="PANTHER" id="PTHR31920">
    <property type="entry name" value="B3 DOMAIN-CONTAINING"/>
    <property type="match status" value="1"/>
</dbReference>
<keyword evidence="3" id="KW-0238">DNA-binding</keyword>
<keyword evidence="2" id="KW-0805">Transcription regulation</keyword>
<feature type="region of interest" description="Disordered" evidence="6">
    <location>
        <begin position="113"/>
        <end position="223"/>
    </location>
</feature>
<dbReference type="PROSITE" id="PS50863">
    <property type="entry name" value="B3"/>
    <property type="match status" value="1"/>
</dbReference>
<sequence length="379" mass="44374">MEKGFFKIFTPVSLFVLKIPTAFVDYKNGKLPRKVYLRDRFDNMWPIRVAKTGRVFYFEYGWEKFIEDNTLEIGDFLVFDYDGNVVFDFKLFGKNGCEKKGAGGLKLDVKEHEEEEMIVEHQKREDPNGKWPSDSNNSSSDDSDEDDEDYMVEEEEETEVEKERERETIMCKENEPRSKGRRLKKKRDDDEETEEEEGEETENARHLKHRHVEEEEEEENERVGILKKKVSRPKAGCKKVTTRKVGDFHDYSGKDIFESGRATKPKNPHFVTKIRSKRSDQLYVPCDVVRNYKIELPPSMTIRDSTGRKLETKRKKWKDGRIWLVGGWRNLCKWNLVGKDDNCICEFVKGEGNEGLYLQVQVLYEGAGSHPNKKELAAI</sequence>
<feature type="compositionally biased region" description="Basic and acidic residues" evidence="6">
    <location>
        <begin position="113"/>
        <end position="128"/>
    </location>
</feature>
<proteinExistence type="predicted"/>
<evidence type="ECO:0000256" key="6">
    <source>
        <dbReference type="SAM" id="MobiDB-lite"/>
    </source>
</evidence>